<feature type="compositionally biased region" description="Low complexity" evidence="2">
    <location>
        <begin position="22"/>
        <end position="39"/>
    </location>
</feature>
<accession>A0ABD6Z184</accession>
<evidence type="ECO:0000313" key="6">
    <source>
        <dbReference type="Proteomes" id="UP000422837"/>
    </source>
</evidence>
<dbReference type="InterPro" id="IPR031989">
    <property type="entry name" value="DUF5067"/>
</dbReference>
<dbReference type="InterPro" id="IPR029050">
    <property type="entry name" value="Immunoprotect_excell_Ig-like"/>
</dbReference>
<name>A0ABD6Z184_ENTCA</name>
<dbReference type="Proteomes" id="UP000422837">
    <property type="component" value="Chromosome"/>
</dbReference>
<proteinExistence type="predicted"/>
<dbReference type="EMBL" id="CP046123">
    <property type="protein sequence ID" value="QGN28633.1"/>
    <property type="molecule type" value="Genomic_DNA"/>
</dbReference>
<feature type="domain" description="DUF5067" evidence="4">
    <location>
        <begin position="34"/>
        <end position="169"/>
    </location>
</feature>
<organism evidence="5 6">
    <name type="scientific">Enterococcus casseliflavus</name>
    <name type="common">Enterococcus flavescens</name>
    <dbReference type="NCBI Taxonomy" id="37734"/>
    <lineage>
        <taxon>Bacteria</taxon>
        <taxon>Bacillati</taxon>
        <taxon>Bacillota</taxon>
        <taxon>Bacilli</taxon>
        <taxon>Lactobacillales</taxon>
        <taxon>Enterococcaceae</taxon>
        <taxon>Enterococcus</taxon>
    </lineage>
</organism>
<reference evidence="5 6" key="1">
    <citation type="submission" date="2019-11" db="EMBL/GenBank/DDBJ databases">
        <title>Detection and genome characteristic of a blood enterococcus casselifavus isolate from Zhengzhou,china.</title>
        <authorList>
            <person name="Wen P."/>
        </authorList>
    </citation>
    <scope>NUCLEOTIDE SEQUENCE [LARGE SCALE GENOMIC DNA]</scope>
    <source>
        <strain evidence="5 6">EC291</strain>
    </source>
</reference>
<sequence length="313" mass="35461">MKKVVPCLLFVGLIMTGCSNNEESTTPPTDTTSQTTSVSEEQKADFEYGKIITDEFELTYKNSEIVKSPSEDGYGLYITYSLKNTSDNNITPIDIINDYVLFKQENETSEVDLDNTYYSLDAFGSTDDVESYNEQVDKENSRSDELLPDKTVDIIETYSLDNLDFPVKMIAMYEDKEIGIYEIDLTELEKPEETKSLANTNNPNEDSSYNEGLSDMPASWQEGEAEWEKAKAEGWTAEDWEEAVRASENETYVVGSGQYEDSFNGSQAEQTTLPEGTSENARRIYNEIKSIRDRELISGEIQTLEAIEQGYYE</sequence>
<feature type="region of interest" description="Disordered" evidence="2">
    <location>
        <begin position="20"/>
        <end position="42"/>
    </location>
</feature>
<dbReference type="PROSITE" id="PS51257">
    <property type="entry name" value="PROKAR_LIPOPROTEIN"/>
    <property type="match status" value="1"/>
</dbReference>
<feature type="chain" id="PRO_5044820761" evidence="3">
    <location>
        <begin position="22"/>
        <end position="313"/>
    </location>
</feature>
<gene>
    <name evidence="5" type="ORF">GFU50_03550</name>
</gene>
<evidence type="ECO:0000256" key="1">
    <source>
        <dbReference type="ARBA" id="ARBA00022729"/>
    </source>
</evidence>
<dbReference type="AlphaFoldDB" id="A0ABD6Z184"/>
<evidence type="ECO:0000256" key="3">
    <source>
        <dbReference type="SAM" id="SignalP"/>
    </source>
</evidence>
<keyword evidence="1 3" id="KW-0732">Signal</keyword>
<protein>
    <submittedName>
        <fullName evidence="5">DUF5067 domain-containing protein</fullName>
    </submittedName>
</protein>
<feature type="signal peptide" evidence="3">
    <location>
        <begin position="1"/>
        <end position="21"/>
    </location>
</feature>
<feature type="compositionally biased region" description="Polar residues" evidence="2">
    <location>
        <begin position="196"/>
        <end position="211"/>
    </location>
</feature>
<dbReference type="RefSeq" id="WP_154694182.1">
    <property type="nucleotide sequence ID" value="NZ_CP046123.1"/>
</dbReference>
<feature type="region of interest" description="Disordered" evidence="2">
    <location>
        <begin position="192"/>
        <end position="211"/>
    </location>
</feature>
<evidence type="ECO:0000256" key="2">
    <source>
        <dbReference type="SAM" id="MobiDB-lite"/>
    </source>
</evidence>
<dbReference type="Gene3D" id="2.60.40.1240">
    <property type="match status" value="1"/>
</dbReference>
<dbReference type="Pfam" id="PF16729">
    <property type="entry name" value="DUF5067"/>
    <property type="match status" value="1"/>
</dbReference>
<evidence type="ECO:0000259" key="4">
    <source>
        <dbReference type="Pfam" id="PF16729"/>
    </source>
</evidence>
<evidence type="ECO:0000313" key="5">
    <source>
        <dbReference type="EMBL" id="QGN28633.1"/>
    </source>
</evidence>